<dbReference type="Gene3D" id="3.40.50.1820">
    <property type="entry name" value="alpha/beta hydrolase"/>
    <property type="match status" value="1"/>
</dbReference>
<feature type="region of interest" description="Disordered" evidence="3">
    <location>
        <begin position="573"/>
        <end position="607"/>
    </location>
</feature>
<evidence type="ECO:0000313" key="5">
    <source>
        <dbReference type="EMBL" id="KAK2952782.1"/>
    </source>
</evidence>
<dbReference type="GO" id="GO:0004806">
    <property type="term" value="F:triacylglycerol lipase activity"/>
    <property type="evidence" value="ECO:0007669"/>
    <property type="project" value="UniProtKB-EC"/>
</dbReference>
<feature type="compositionally biased region" description="Polar residues" evidence="3">
    <location>
        <begin position="573"/>
        <end position="590"/>
    </location>
</feature>
<evidence type="ECO:0000256" key="2">
    <source>
        <dbReference type="SAM" id="Coils"/>
    </source>
</evidence>
<protein>
    <recommendedName>
        <fullName evidence="1">GPI inositol-deacylase</fullName>
        <ecNumber evidence="1">3.1.-.-</ecNumber>
    </recommendedName>
</protein>
<dbReference type="InterPro" id="IPR029058">
    <property type="entry name" value="AB_hydrolase_fold"/>
</dbReference>
<comment type="subcellular location">
    <subcellularLocation>
        <location evidence="1">Endoplasmic reticulum membrane</location>
    </subcellularLocation>
</comment>
<feature type="region of interest" description="Disordered" evidence="3">
    <location>
        <begin position="621"/>
        <end position="694"/>
    </location>
</feature>
<keyword evidence="6" id="KW-1185">Reference proteome</keyword>
<organism evidence="5 6">
    <name type="scientific">Blattamonas nauphoetae</name>
    <dbReference type="NCBI Taxonomy" id="2049346"/>
    <lineage>
        <taxon>Eukaryota</taxon>
        <taxon>Metamonada</taxon>
        <taxon>Preaxostyla</taxon>
        <taxon>Oxymonadida</taxon>
        <taxon>Blattamonas</taxon>
    </lineage>
</organism>
<comment type="similarity">
    <text evidence="1">Belongs to the GPI inositol-deacylase family.</text>
</comment>
<evidence type="ECO:0000259" key="4">
    <source>
        <dbReference type="Pfam" id="PF07819"/>
    </source>
</evidence>
<keyword evidence="1" id="KW-0653">Protein transport</keyword>
<dbReference type="InterPro" id="IPR012908">
    <property type="entry name" value="PGAP1-ab_dom-like"/>
</dbReference>
<keyword evidence="2" id="KW-0175">Coiled coil</keyword>
<evidence type="ECO:0000256" key="3">
    <source>
        <dbReference type="SAM" id="MobiDB-lite"/>
    </source>
</evidence>
<reference evidence="5 6" key="1">
    <citation type="journal article" date="2022" name="bioRxiv">
        <title>Genomics of Preaxostyla Flagellates Illuminates Evolutionary Transitions and the Path Towards Mitochondrial Loss.</title>
        <authorList>
            <person name="Novak L.V.F."/>
            <person name="Treitli S.C."/>
            <person name="Pyrih J."/>
            <person name="Halakuc P."/>
            <person name="Pipaliya S.V."/>
            <person name="Vacek V."/>
            <person name="Brzon O."/>
            <person name="Soukal P."/>
            <person name="Eme L."/>
            <person name="Dacks J.B."/>
            <person name="Karnkowska A."/>
            <person name="Elias M."/>
            <person name="Hampl V."/>
        </authorList>
    </citation>
    <scope>NUCLEOTIDE SEQUENCE [LARGE SCALE GENOMIC DNA]</scope>
    <source>
        <strain evidence="5">NAU3</strain>
        <tissue evidence="5">Gut</tissue>
    </source>
</reference>
<dbReference type="SUPFAM" id="SSF53474">
    <property type="entry name" value="alpha/beta-Hydrolases"/>
    <property type="match status" value="1"/>
</dbReference>
<evidence type="ECO:0000256" key="1">
    <source>
        <dbReference type="RuleBase" id="RU365011"/>
    </source>
</evidence>
<keyword evidence="1" id="KW-0472">Membrane</keyword>
<feature type="compositionally biased region" description="Low complexity" evidence="3">
    <location>
        <begin position="621"/>
        <end position="646"/>
    </location>
</feature>
<dbReference type="EC" id="3.1.-.-" evidence="1"/>
<dbReference type="Pfam" id="PF07819">
    <property type="entry name" value="PGAP1"/>
    <property type="match status" value="1"/>
</dbReference>
<feature type="compositionally biased region" description="Low complexity" evidence="3">
    <location>
        <begin position="266"/>
        <end position="278"/>
    </location>
</feature>
<keyword evidence="1 5" id="KW-0378">Hydrolase</keyword>
<comment type="function">
    <text evidence="1">Involved in inositol deacylation of GPI-anchored proteins which plays important roles in the quality control and ER-associated degradation of GPI-anchored proteins.</text>
</comment>
<name>A0ABQ9XQ77_9EUKA</name>
<feature type="domain" description="GPI inositol-deacylase PGAP1-like alpha/beta" evidence="4">
    <location>
        <begin position="79"/>
        <end position="145"/>
    </location>
</feature>
<gene>
    <name evidence="5" type="ORF">BLNAU_12250</name>
</gene>
<accession>A0ABQ9XQ77</accession>
<comment type="caution">
    <text evidence="5">The sequence shown here is derived from an EMBL/GenBank/DDBJ whole genome shotgun (WGS) entry which is preliminary data.</text>
</comment>
<feature type="compositionally biased region" description="Basic residues" evidence="3">
    <location>
        <begin position="670"/>
        <end position="684"/>
    </location>
</feature>
<proteinExistence type="inferred from homology"/>
<keyword evidence="1" id="KW-0813">Transport</keyword>
<sequence length="789" mass="88584">MLSTLESQEKINHTLSGNNTYPICLCPGIARFDIIFARLWKIDKKNHLDFMNYFRNLRSTIIAAGYNCEIIDSPWAQSVIDRAFNMKQCILDIMSKYNSDKVHLICHSMGGLDARRMLYYSRQDHFHQHIASVVTIGTPHHGSLIAWWALHKTFLGYSYRDALREAYKAVGRNRILLRERTLPSSYGYVPDHMFNIPFPFPYKQTPNLVSWAAKLFTSSKLSSFELKLPKIENPIYAIFAPLQRKGQLQNPHKPQTRARRFAQPGTDSSIDITETSSTLPPFTNPEWDDAASDTSIFSDSAVDQPLPATDFPSSKPSNPIHAPSTIAEFSTTINGPYTPKTQLSIPSPFLSVKATVENVAPEEEFVTEMDLLREYYLGVRQEPSFTVLGVDINGIIDLMPSQCEEFNTLAKPFEASCGVFFYAIAGCREYEAQFPVLRAMHGVHVHMERFDLLDQAPSLELSETTKLRQKKAQLEKEEMDRAIQNEAEGKGVKLRLPDVVHVLFDADEAQEELAKRQEDQINTKDEHDQFIRTRTPKAKGVAKPVEDDASFVWEPLDQKEPDSSHEPVHIPTAIQSSKTALSPIPSTTDSIPELAKSPIPAVAGPTPELSKSAFSMYFENPPTVSSTTSETTNPSTTPSSDPAAVPNIPQSTSIPAEIGKVTPRTNAIKPRTHTRAKKEKHQKKPTPPPSQSTVSFLQKLTQYSPEEWEHFSFNDGLVTLKSQAWCEEFFSGIVWDADHLHEIGWGTLDARACARGSIAQQEQSMKEKWLSICAKLARQFPLTEEFSAG</sequence>
<feature type="coiled-coil region" evidence="2">
    <location>
        <begin position="467"/>
        <end position="526"/>
    </location>
</feature>
<feature type="region of interest" description="Disordered" evidence="3">
    <location>
        <begin position="302"/>
        <end position="322"/>
    </location>
</feature>
<dbReference type="Proteomes" id="UP001281761">
    <property type="component" value="Unassembled WGS sequence"/>
</dbReference>
<dbReference type="EMBL" id="JARBJD010000099">
    <property type="protein sequence ID" value="KAK2952782.1"/>
    <property type="molecule type" value="Genomic_DNA"/>
</dbReference>
<keyword evidence="1" id="KW-0256">Endoplasmic reticulum</keyword>
<dbReference type="PANTHER" id="PTHR11440">
    <property type="entry name" value="LECITHIN-CHOLESTEROL ACYLTRANSFERASE-RELATED"/>
    <property type="match status" value="1"/>
</dbReference>
<evidence type="ECO:0000313" key="6">
    <source>
        <dbReference type="Proteomes" id="UP001281761"/>
    </source>
</evidence>
<feature type="region of interest" description="Disordered" evidence="3">
    <location>
        <begin position="246"/>
        <end position="285"/>
    </location>
</feature>